<dbReference type="KEGG" id="hjo:AY555_04105"/>
<keyword evidence="4" id="KW-1185">Reference proteome</keyword>
<feature type="domain" description="BON" evidence="2">
    <location>
        <begin position="69"/>
        <end position="137"/>
    </location>
</feature>
<organism evidence="3 4">
    <name type="scientific">Haematospirillum jordaniae</name>
    <dbReference type="NCBI Taxonomy" id="1549855"/>
    <lineage>
        <taxon>Bacteria</taxon>
        <taxon>Pseudomonadati</taxon>
        <taxon>Pseudomonadota</taxon>
        <taxon>Alphaproteobacteria</taxon>
        <taxon>Rhodospirillales</taxon>
        <taxon>Novispirillaceae</taxon>
        <taxon>Haematospirillum</taxon>
    </lineage>
</organism>
<keyword evidence="1" id="KW-1133">Transmembrane helix</keyword>
<dbReference type="PANTHER" id="PTHR34606:SF15">
    <property type="entry name" value="BON DOMAIN-CONTAINING PROTEIN"/>
    <property type="match status" value="1"/>
</dbReference>
<gene>
    <name evidence="3" type="ORF">AY555_04105</name>
</gene>
<dbReference type="GeneID" id="53316333"/>
<evidence type="ECO:0000256" key="1">
    <source>
        <dbReference type="SAM" id="Phobius"/>
    </source>
</evidence>
<dbReference type="PROSITE" id="PS50914">
    <property type="entry name" value="BON"/>
    <property type="match status" value="2"/>
</dbReference>
<reference evidence="3 4" key="1">
    <citation type="submission" date="2016-02" db="EMBL/GenBank/DDBJ databases">
        <title>Complete Genome of H5569, the type strain of the newly described species Haematospirillium jordaniae.</title>
        <authorList>
            <person name="Nicholson A.C."/>
            <person name="Humrighouse B.W."/>
            <person name="Loparov V."/>
            <person name="McQuiston J.R."/>
        </authorList>
    </citation>
    <scope>NUCLEOTIDE SEQUENCE [LARGE SCALE GENOMIC DNA]</scope>
    <source>
        <strain evidence="3 4">H5569</strain>
    </source>
</reference>
<dbReference type="InterPro" id="IPR007055">
    <property type="entry name" value="BON_dom"/>
</dbReference>
<keyword evidence="1" id="KW-0472">Membrane</keyword>
<dbReference type="RefSeq" id="WP_066133813.1">
    <property type="nucleotide sequence ID" value="NZ_CP014525.1"/>
</dbReference>
<dbReference type="EMBL" id="CP014525">
    <property type="protein sequence ID" value="AMW34500.1"/>
    <property type="molecule type" value="Genomic_DNA"/>
</dbReference>
<dbReference type="InterPro" id="IPR051686">
    <property type="entry name" value="Lipoprotein_DolP"/>
</dbReference>
<keyword evidence="1" id="KW-0812">Transmembrane</keyword>
<accession>A0A143DD88</accession>
<dbReference type="OrthoDB" id="8479706at2"/>
<evidence type="ECO:0000259" key="2">
    <source>
        <dbReference type="PROSITE" id="PS50914"/>
    </source>
</evidence>
<name>A0A143DD88_9PROT</name>
<evidence type="ECO:0000313" key="3">
    <source>
        <dbReference type="EMBL" id="AMW34500.1"/>
    </source>
</evidence>
<dbReference type="AlphaFoldDB" id="A0A143DD88"/>
<feature type="transmembrane region" description="Helical" evidence="1">
    <location>
        <begin position="21"/>
        <end position="38"/>
    </location>
</feature>
<sequence length="240" mass="26841">MGVVFDSYSLHNACMRQKARGYNGLVPVFFLLLALFLTPGCTKQGVLVGAASSFVSAAREERGVEGVATDAWIYTEIQRLFLEEDHALMTDIDVTVFERRVLLTGMTEDPKKARLAVRLAASPRPVIEVIDRIRRLSPDEDTEYLRPVVTLRDMLIAAEIRSALMFDAQIRAINFSVDVVDRVVYLMGIAQNQEELFRVLDWCRSAGYVRDVVNLAVLRTDGRRLASGTRLATDFPEGGL</sequence>
<dbReference type="Pfam" id="PF04972">
    <property type="entry name" value="BON"/>
    <property type="match status" value="2"/>
</dbReference>
<dbReference type="Proteomes" id="UP000076066">
    <property type="component" value="Chromosome"/>
</dbReference>
<feature type="domain" description="BON" evidence="2">
    <location>
        <begin position="152"/>
        <end position="220"/>
    </location>
</feature>
<evidence type="ECO:0000313" key="4">
    <source>
        <dbReference type="Proteomes" id="UP000076066"/>
    </source>
</evidence>
<proteinExistence type="predicted"/>
<dbReference type="STRING" id="1549855.AY555_04105"/>
<dbReference type="PANTHER" id="PTHR34606">
    <property type="entry name" value="BON DOMAIN-CONTAINING PROTEIN"/>
    <property type="match status" value="1"/>
</dbReference>
<protein>
    <recommendedName>
        <fullName evidence="2">BON domain-containing protein</fullName>
    </recommendedName>
</protein>